<evidence type="ECO:0000256" key="1">
    <source>
        <dbReference type="ARBA" id="ARBA00022679"/>
    </source>
</evidence>
<protein>
    <submittedName>
        <fullName evidence="3">Lipopolysaccharide biosynthesis protein</fullName>
    </submittedName>
</protein>
<keyword evidence="4" id="KW-1185">Reference proteome</keyword>
<dbReference type="InterPro" id="IPR006598">
    <property type="entry name" value="CAP10"/>
</dbReference>
<evidence type="ECO:0000313" key="4">
    <source>
        <dbReference type="Proteomes" id="UP000278398"/>
    </source>
</evidence>
<dbReference type="EMBL" id="RWKW01000005">
    <property type="protein sequence ID" value="RST88075.1"/>
    <property type="molecule type" value="Genomic_DNA"/>
</dbReference>
<name>A0A3R9YHU2_9HYPH</name>
<dbReference type="AlphaFoldDB" id="A0A3R9YHU2"/>
<evidence type="ECO:0000259" key="2">
    <source>
        <dbReference type="SMART" id="SM00672"/>
    </source>
</evidence>
<comment type="caution">
    <text evidence="3">The sequence shown here is derived from an EMBL/GenBank/DDBJ whole genome shotgun (WGS) entry which is preliminary data.</text>
</comment>
<dbReference type="PANTHER" id="PTHR12203">
    <property type="entry name" value="KDEL LYS-ASP-GLU-LEU CONTAINING - RELATED"/>
    <property type="match status" value="1"/>
</dbReference>
<dbReference type="SMART" id="SM00672">
    <property type="entry name" value="CAP10"/>
    <property type="match status" value="1"/>
</dbReference>
<gene>
    <name evidence="3" type="ORF">EJC49_02685</name>
</gene>
<dbReference type="GO" id="GO:0016740">
    <property type="term" value="F:transferase activity"/>
    <property type="evidence" value="ECO:0007669"/>
    <property type="project" value="UniProtKB-KW"/>
</dbReference>
<keyword evidence="1" id="KW-0808">Transferase</keyword>
<dbReference type="InterPro" id="IPR051091">
    <property type="entry name" value="O-Glucosyltr/Glycosyltrsf_90"/>
</dbReference>
<dbReference type="OrthoDB" id="767964at2"/>
<organism evidence="3 4">
    <name type="scientific">Aquibium carbonis</name>
    <dbReference type="NCBI Taxonomy" id="2495581"/>
    <lineage>
        <taxon>Bacteria</taxon>
        <taxon>Pseudomonadati</taxon>
        <taxon>Pseudomonadota</taxon>
        <taxon>Alphaproteobacteria</taxon>
        <taxon>Hyphomicrobiales</taxon>
        <taxon>Phyllobacteriaceae</taxon>
        <taxon>Aquibium</taxon>
    </lineage>
</organism>
<dbReference type="Proteomes" id="UP000278398">
    <property type="component" value="Unassembled WGS sequence"/>
</dbReference>
<dbReference type="PANTHER" id="PTHR12203:SF35">
    <property type="entry name" value="PROTEIN O-GLUCOSYLTRANSFERASE 1"/>
    <property type="match status" value="1"/>
</dbReference>
<sequence length="306" mass="35792">MPYAPFEARRRALFKRLAENPEGATDVFARVRSYNKMSPGAETPVMQAIRSIPRKKSYYYFDLKIDAKHFGPSLRLGHRFGDVTKVPPTPTIVKSRPIREDNTNSVLMKLDRLRHFDMPPDERRFEDKQPFAVWRGTQNNPARKLLAERYASHVDHDIGFSESRSAHLNKRFLSVRDQLAFRYVVSIEGNDVATNLKWIMASKSICMMPRPRFETWFLEGQLQPDVHYVELRDDFGDLDDRIAYCEANPEMMRSIIANANRYVEQFKDESRERLASLLVLQKYFECTGQIEPEPFSPRLYSDDDWA</sequence>
<dbReference type="Pfam" id="PF05686">
    <property type="entry name" value="Glyco_transf_90"/>
    <property type="match status" value="1"/>
</dbReference>
<feature type="domain" description="Glycosyl transferase CAP10" evidence="2">
    <location>
        <begin position="37"/>
        <end position="281"/>
    </location>
</feature>
<evidence type="ECO:0000313" key="3">
    <source>
        <dbReference type="EMBL" id="RST88075.1"/>
    </source>
</evidence>
<proteinExistence type="predicted"/>
<reference evidence="3 4" key="1">
    <citation type="submission" date="2018-12" db="EMBL/GenBank/DDBJ databases">
        <title>Mesorhizobium carbonis sp. nov., isolated from coal mine water.</title>
        <authorList>
            <person name="Xin W."/>
            <person name="Xu Z."/>
            <person name="Xiang F."/>
            <person name="Zhang J."/>
            <person name="Xi L."/>
            <person name="Liu J."/>
        </authorList>
    </citation>
    <scope>NUCLEOTIDE SEQUENCE [LARGE SCALE GENOMIC DNA]</scope>
    <source>
        <strain evidence="3 4">B2.3</strain>
    </source>
</reference>
<accession>A0A3R9YHU2</accession>